<dbReference type="EMBL" id="VSRR010004128">
    <property type="protein sequence ID" value="MPC38646.1"/>
    <property type="molecule type" value="Genomic_DNA"/>
</dbReference>
<proteinExistence type="predicted"/>
<dbReference type="SUPFAM" id="SSF52047">
    <property type="entry name" value="RNI-like"/>
    <property type="match status" value="1"/>
</dbReference>
<evidence type="ECO:0000313" key="3">
    <source>
        <dbReference type="Proteomes" id="UP000324222"/>
    </source>
</evidence>
<evidence type="ECO:0000256" key="1">
    <source>
        <dbReference type="SAM" id="MobiDB-lite"/>
    </source>
</evidence>
<dbReference type="PANTHER" id="PTHR13318:SF190">
    <property type="entry name" value="PARTNER OF PAIRED, ISOFORM B"/>
    <property type="match status" value="1"/>
</dbReference>
<gene>
    <name evidence="2" type="ORF">E2C01_032157</name>
</gene>
<organism evidence="2 3">
    <name type="scientific">Portunus trituberculatus</name>
    <name type="common">Swimming crab</name>
    <name type="synonym">Neptunus trituberculatus</name>
    <dbReference type="NCBI Taxonomy" id="210409"/>
    <lineage>
        <taxon>Eukaryota</taxon>
        <taxon>Metazoa</taxon>
        <taxon>Ecdysozoa</taxon>
        <taxon>Arthropoda</taxon>
        <taxon>Crustacea</taxon>
        <taxon>Multicrustacea</taxon>
        <taxon>Malacostraca</taxon>
        <taxon>Eumalacostraca</taxon>
        <taxon>Eucarida</taxon>
        <taxon>Decapoda</taxon>
        <taxon>Pleocyemata</taxon>
        <taxon>Brachyura</taxon>
        <taxon>Eubrachyura</taxon>
        <taxon>Portunoidea</taxon>
        <taxon>Portunidae</taxon>
        <taxon>Portuninae</taxon>
        <taxon>Portunus</taxon>
    </lineage>
</organism>
<keyword evidence="3" id="KW-1185">Reference proteome</keyword>
<comment type="caution">
    <text evidence="2">The sequence shown here is derived from an EMBL/GenBank/DDBJ whole genome shotgun (WGS) entry which is preliminary data.</text>
</comment>
<feature type="compositionally biased region" description="Low complexity" evidence="1">
    <location>
        <begin position="159"/>
        <end position="176"/>
    </location>
</feature>
<feature type="region of interest" description="Disordered" evidence="1">
    <location>
        <begin position="119"/>
        <end position="185"/>
    </location>
</feature>
<dbReference type="OrthoDB" id="6344716at2759"/>
<dbReference type="Gene3D" id="3.80.10.10">
    <property type="entry name" value="Ribonuclease Inhibitor"/>
    <property type="match status" value="2"/>
</dbReference>
<sequence length="682" mass="76341">MDMIRSSGTHHAHATFLIASTTHSTLTHELTGLETPGTFFAARRKPGRSPAAAMATKGRPAPLQDIVRERACKLTLDALCNILRQEREPEEYHRKLRCRGKRKRASFCDSCPISKKTKTEEHQHTYYTRARAKREREQEHDEGDDAPRKRRKGFGSSSGGASPHTSSTSTGHQQGSRDNLALQPAVPDSNKLETLRRCFCYLTPSMWTTYAKCLLDRVISEIRFKEMDQAILGKTIEYIFGSKLLSFSTVAIERYSCGVVKVLFDHLMKCTRLEVLEMTMMPNSKRDVTAAALSLQKLGRLHSLSLLPSSRVSYHWAVSHLARHCHALRELKIVYNGDLFDSTDELASLRRCGRLASLWLFNFGHNSEMREVIHLLESLGNLEVLYHKELPNAILELRPPTDAGAEAKKAGTGRHLGLQRVDLCWHERAIGYQLVYVPASHLLHLARMCPQIRVINLVGPPCLAEVIGQLPRLHVLILHQASLTLCLGSALKHLDLARITELRVSDVWDVTHDVISAVACGCPHLQVLNVINANLEARGDLQALMHRPPFPHLRQLTLVFGMVNRRPPLTTPSVWQLGAQLTSYLLDGASQLTDLWLYYQEEDILDGDLPTAQYLDDVLTRPRPALRSLRLEWPPAVSPGLVGAMVRACPALATLSSIITWPLTSDQIAAFVALYGRCVDIT</sequence>
<name>A0A5B7EZU8_PORTR</name>
<protein>
    <submittedName>
        <fullName evidence="2">Uncharacterized protein</fullName>
    </submittedName>
</protein>
<dbReference type="PANTHER" id="PTHR13318">
    <property type="entry name" value="PARTNER OF PAIRED, ISOFORM B-RELATED"/>
    <property type="match status" value="1"/>
</dbReference>
<accession>A0A5B7EZU8</accession>
<dbReference type="AlphaFoldDB" id="A0A5B7EZU8"/>
<evidence type="ECO:0000313" key="2">
    <source>
        <dbReference type="EMBL" id="MPC38646.1"/>
    </source>
</evidence>
<dbReference type="InterPro" id="IPR032675">
    <property type="entry name" value="LRR_dom_sf"/>
</dbReference>
<reference evidence="2 3" key="1">
    <citation type="submission" date="2019-05" db="EMBL/GenBank/DDBJ databases">
        <title>Another draft genome of Portunus trituberculatus and its Hox gene families provides insights of decapod evolution.</title>
        <authorList>
            <person name="Jeong J.-H."/>
            <person name="Song I."/>
            <person name="Kim S."/>
            <person name="Choi T."/>
            <person name="Kim D."/>
            <person name="Ryu S."/>
            <person name="Kim W."/>
        </authorList>
    </citation>
    <scope>NUCLEOTIDE SEQUENCE [LARGE SCALE GENOMIC DNA]</scope>
    <source>
        <tissue evidence="2">Muscle</tissue>
    </source>
</reference>
<dbReference type="GO" id="GO:0019005">
    <property type="term" value="C:SCF ubiquitin ligase complex"/>
    <property type="evidence" value="ECO:0007669"/>
    <property type="project" value="TreeGrafter"/>
</dbReference>
<dbReference type="GO" id="GO:0031146">
    <property type="term" value="P:SCF-dependent proteasomal ubiquitin-dependent protein catabolic process"/>
    <property type="evidence" value="ECO:0007669"/>
    <property type="project" value="TreeGrafter"/>
</dbReference>
<dbReference type="Proteomes" id="UP000324222">
    <property type="component" value="Unassembled WGS sequence"/>
</dbReference>